<dbReference type="InterPro" id="IPR035976">
    <property type="entry name" value="Sushi/SCR/CCP_sf"/>
</dbReference>
<evidence type="ECO:0000259" key="6">
    <source>
        <dbReference type="PROSITE" id="PS50923"/>
    </source>
</evidence>
<dbReference type="SMART" id="SM00032">
    <property type="entry name" value="CCP"/>
    <property type="match status" value="2"/>
</dbReference>
<evidence type="ECO:0000256" key="4">
    <source>
        <dbReference type="PROSITE-ProRule" id="PRU00302"/>
    </source>
</evidence>
<gene>
    <name evidence="7" type="primary">Cd55_0</name>
    <name evidence="7" type="ORF">ALACHE_R10702</name>
</gene>
<feature type="non-terminal residue" evidence="7">
    <location>
        <position position="1"/>
    </location>
</feature>
<evidence type="ECO:0000313" key="7">
    <source>
        <dbReference type="EMBL" id="NXQ29052.1"/>
    </source>
</evidence>
<dbReference type="Gene3D" id="2.10.70.10">
    <property type="entry name" value="Complement Module, domain 1"/>
    <property type="match status" value="2"/>
</dbReference>
<comment type="caution">
    <text evidence="4">Lacks conserved residue(s) required for the propagation of feature annotation.</text>
</comment>
<dbReference type="Pfam" id="PF00084">
    <property type="entry name" value="Sushi"/>
    <property type="match status" value="2"/>
</dbReference>
<protein>
    <submittedName>
        <fullName evidence="7">DAF factor</fullName>
    </submittedName>
</protein>
<reference evidence="7 8" key="1">
    <citation type="submission" date="2019-09" db="EMBL/GenBank/DDBJ databases">
        <title>Bird 10,000 Genomes (B10K) Project - Family phase.</title>
        <authorList>
            <person name="Zhang G."/>
        </authorList>
    </citation>
    <scope>NUCLEOTIDE SEQUENCE [LARGE SCALE GENOMIC DNA]</scope>
    <source>
        <strain evidence="7">B10K-DU-001-15</strain>
        <tissue evidence="7">Muscle</tissue>
    </source>
</reference>
<evidence type="ECO:0000256" key="1">
    <source>
        <dbReference type="ARBA" id="ARBA00022729"/>
    </source>
</evidence>
<dbReference type="EMBL" id="VWYE01012764">
    <property type="protein sequence ID" value="NXQ29052.1"/>
    <property type="molecule type" value="Genomic_DNA"/>
</dbReference>
<proteinExistence type="predicted"/>
<dbReference type="InterPro" id="IPR051277">
    <property type="entry name" value="SEZ6_CSMD_C4BPB_Regulators"/>
</dbReference>
<feature type="compositionally biased region" description="Low complexity" evidence="5">
    <location>
        <begin position="20"/>
        <end position="35"/>
    </location>
</feature>
<comment type="caution">
    <text evidence="7">The sequence shown here is derived from an EMBL/GenBank/DDBJ whole genome shotgun (WGS) entry which is preliminary data.</text>
</comment>
<feature type="non-terminal residue" evidence="7">
    <location>
        <position position="169"/>
    </location>
</feature>
<evidence type="ECO:0000256" key="3">
    <source>
        <dbReference type="ARBA" id="ARBA00023157"/>
    </source>
</evidence>
<dbReference type="PROSITE" id="PS50923">
    <property type="entry name" value="SUSHI"/>
    <property type="match status" value="1"/>
</dbReference>
<name>A0A7L2BVQ5_9PASS</name>
<dbReference type="InterPro" id="IPR000436">
    <property type="entry name" value="Sushi_SCR_CCP_dom"/>
</dbReference>
<dbReference type="CDD" id="cd00033">
    <property type="entry name" value="CCP"/>
    <property type="match status" value="2"/>
</dbReference>
<dbReference type="PANTHER" id="PTHR45656:SF4">
    <property type="entry name" value="PROTEIN CBR-CLEC-78"/>
    <property type="match status" value="1"/>
</dbReference>
<dbReference type="Proteomes" id="UP000571582">
    <property type="component" value="Unassembled WGS sequence"/>
</dbReference>
<evidence type="ECO:0000313" key="8">
    <source>
        <dbReference type="Proteomes" id="UP000571582"/>
    </source>
</evidence>
<evidence type="ECO:0000256" key="5">
    <source>
        <dbReference type="SAM" id="MobiDB-lite"/>
    </source>
</evidence>
<sequence length="169" mass="18041">LPQLRSCSPAAGDCGPPPAMAHSRPSSSSSSFPVGSRVTFTCSEGARRIPGLPDTAECLPGDIWSSLPEPCGRSCPRPPSVPFAAISPEDQRQNFYAVNTTVRYICRQGFENTTDLPPTSTCLENLTWTEVPKLCQKKSCGIPANPEHGQVTIKDHLLSATATVVCDRG</sequence>
<dbReference type="AlphaFoldDB" id="A0A7L2BVQ5"/>
<dbReference type="SUPFAM" id="SSF57535">
    <property type="entry name" value="Complement control module/SCR domain"/>
    <property type="match status" value="2"/>
</dbReference>
<keyword evidence="1" id="KW-0732">Signal</keyword>
<dbReference type="PANTHER" id="PTHR45656">
    <property type="entry name" value="PROTEIN CBR-CLEC-78"/>
    <property type="match status" value="1"/>
</dbReference>
<keyword evidence="2" id="KW-0677">Repeat</keyword>
<accession>A0A7L2BVQ5</accession>
<keyword evidence="8" id="KW-1185">Reference proteome</keyword>
<keyword evidence="3" id="KW-1015">Disulfide bond</keyword>
<keyword evidence="4" id="KW-0768">Sushi</keyword>
<feature type="region of interest" description="Disordered" evidence="5">
    <location>
        <begin position="1"/>
        <end position="35"/>
    </location>
</feature>
<feature type="domain" description="Sushi" evidence="6">
    <location>
        <begin position="73"/>
        <end position="137"/>
    </location>
</feature>
<organism evidence="7 8">
    <name type="scientific">Alaudala cheleensis</name>
    <name type="common">Asian short-toed lark</name>
    <dbReference type="NCBI Taxonomy" id="670337"/>
    <lineage>
        <taxon>Eukaryota</taxon>
        <taxon>Metazoa</taxon>
        <taxon>Chordata</taxon>
        <taxon>Craniata</taxon>
        <taxon>Vertebrata</taxon>
        <taxon>Euteleostomi</taxon>
        <taxon>Archelosauria</taxon>
        <taxon>Archosauria</taxon>
        <taxon>Dinosauria</taxon>
        <taxon>Saurischia</taxon>
        <taxon>Theropoda</taxon>
        <taxon>Coelurosauria</taxon>
        <taxon>Aves</taxon>
        <taxon>Neognathae</taxon>
        <taxon>Neoaves</taxon>
        <taxon>Telluraves</taxon>
        <taxon>Australaves</taxon>
        <taxon>Passeriformes</taxon>
        <taxon>Sylvioidea</taxon>
        <taxon>Alaudidae</taxon>
        <taxon>Alaudala</taxon>
    </lineage>
</organism>
<evidence type="ECO:0000256" key="2">
    <source>
        <dbReference type="ARBA" id="ARBA00022737"/>
    </source>
</evidence>